<accession>A0A0C9MP81</accession>
<keyword evidence="1" id="KW-1133">Transmembrane helix</keyword>
<keyword evidence="1" id="KW-0812">Transmembrane</keyword>
<evidence type="ECO:0000256" key="1">
    <source>
        <dbReference type="SAM" id="Phobius"/>
    </source>
</evidence>
<dbReference type="AlphaFoldDB" id="A0A0C9MP81"/>
<name>A0A0C9MP81_SPHPI</name>
<reference evidence="2 3" key="1">
    <citation type="submission" date="2014-08" db="EMBL/GenBank/DDBJ databases">
        <title>Whole genome shotgun sequence of Sphingomonas paucimobilis NBRC 13935.</title>
        <authorList>
            <person name="Hosoyama A."/>
            <person name="Hashimoto M."/>
            <person name="Hosoyama Y."/>
            <person name="Noguchi M."/>
            <person name="Uohara A."/>
            <person name="Ohji S."/>
            <person name="Katano-Makiyama Y."/>
            <person name="Ichikawa N."/>
            <person name="Kimura A."/>
            <person name="Yamazoe A."/>
            <person name="Fujita N."/>
        </authorList>
    </citation>
    <scope>NUCLEOTIDE SEQUENCE [LARGE SCALE GENOMIC DNA]</scope>
    <source>
        <strain evidence="2 3">NBRC 13935</strain>
    </source>
</reference>
<organism evidence="2 3">
    <name type="scientific">Sphingomonas paucimobilis NBRC 13935</name>
    <dbReference type="NCBI Taxonomy" id="1219050"/>
    <lineage>
        <taxon>Bacteria</taxon>
        <taxon>Pseudomonadati</taxon>
        <taxon>Pseudomonadota</taxon>
        <taxon>Alphaproteobacteria</taxon>
        <taxon>Sphingomonadales</taxon>
        <taxon>Sphingomonadaceae</taxon>
        <taxon>Sphingomonas</taxon>
    </lineage>
</organism>
<gene>
    <name evidence="2" type="ORF">SP6_11_00200</name>
</gene>
<keyword evidence="3" id="KW-1185">Reference proteome</keyword>
<proteinExistence type="predicted"/>
<sequence length="55" mass="6509">MGSDFRLMLEFLERDQLAYIIIGVVLIAGLAFAVPYSRRRKREKLRRRGIKKYGH</sequence>
<dbReference type="EMBL" id="BBJS01000011">
    <property type="protein sequence ID" value="GAN12521.1"/>
    <property type="molecule type" value="Genomic_DNA"/>
</dbReference>
<evidence type="ECO:0000313" key="3">
    <source>
        <dbReference type="Proteomes" id="UP000032025"/>
    </source>
</evidence>
<keyword evidence="1" id="KW-0472">Membrane</keyword>
<comment type="caution">
    <text evidence="2">The sequence shown here is derived from an EMBL/GenBank/DDBJ whole genome shotgun (WGS) entry which is preliminary data.</text>
</comment>
<protein>
    <submittedName>
        <fullName evidence="2">DNA, contig: SP611</fullName>
    </submittedName>
</protein>
<feature type="transmembrane region" description="Helical" evidence="1">
    <location>
        <begin position="17"/>
        <end position="37"/>
    </location>
</feature>
<evidence type="ECO:0000313" key="2">
    <source>
        <dbReference type="EMBL" id="GAN12521.1"/>
    </source>
</evidence>
<dbReference type="Proteomes" id="UP000032025">
    <property type="component" value="Unassembled WGS sequence"/>
</dbReference>